<feature type="compositionally biased region" description="Polar residues" evidence="1">
    <location>
        <begin position="213"/>
        <end position="245"/>
    </location>
</feature>
<dbReference type="STRING" id="4999.A0A1Y1UHV7"/>
<feature type="transmembrane region" description="Helical" evidence="2">
    <location>
        <begin position="292"/>
        <end position="312"/>
    </location>
</feature>
<evidence type="ECO:0000256" key="1">
    <source>
        <dbReference type="SAM" id="MobiDB-lite"/>
    </source>
</evidence>
<dbReference type="InParanoid" id="A0A1Y1UHV7"/>
<protein>
    <submittedName>
        <fullName evidence="3">Uncharacterized protein</fullName>
    </submittedName>
</protein>
<dbReference type="RefSeq" id="XP_021871640.1">
    <property type="nucleotide sequence ID" value="XM_022015511.1"/>
</dbReference>
<keyword evidence="4" id="KW-1185">Reference proteome</keyword>
<dbReference type="GeneID" id="33557320"/>
<dbReference type="EMBL" id="NBSH01000005">
    <property type="protein sequence ID" value="ORX37653.1"/>
    <property type="molecule type" value="Genomic_DNA"/>
</dbReference>
<comment type="caution">
    <text evidence="3">The sequence shown here is derived from an EMBL/GenBank/DDBJ whole genome shotgun (WGS) entry which is preliminary data.</text>
</comment>
<gene>
    <name evidence="3" type="ORF">BD324DRAFT_622755</name>
</gene>
<evidence type="ECO:0000313" key="4">
    <source>
        <dbReference type="Proteomes" id="UP000193218"/>
    </source>
</evidence>
<dbReference type="Proteomes" id="UP000193218">
    <property type="component" value="Unassembled WGS sequence"/>
</dbReference>
<feature type="region of interest" description="Disordered" evidence="1">
    <location>
        <begin position="456"/>
        <end position="499"/>
    </location>
</feature>
<accession>A0A1Y1UHV7</accession>
<name>A0A1Y1UHV7_9TREE</name>
<sequence>MELDPISSVPVTDANAVQSSLISSLIVSSAQVSSEQSSSEPVYLSTSSLIDNGAGPSSTSLALPSGSSASHVASENMTSTPLFIVMTSTSISTQAIIESHLDEIMSSSTSSEPLVLPSATSLTVLTSSQPHVVVPVSSFSLSSSGTSTSSLTISTSTRDLLYDRPTSEAFVRSTAGLLVSSVAPVQSMSTQAEVIMSYHTSSVVHTTVTLFSSRPSTSNLRPSAPASSKTSLASSQTVSSRSTVINVPGGPESGVSASVSSSSSSIGNSGALADGQNGGVNSISGQTNLSSFAIVGIVGGILVAFVGAYLAWYKWRRNKTKRAAGSTDDISPSSPSFQKTYNAGNTVRSSFGDDVDPFDDPRTQYTAYHDARYRETRLQSDCEHDARESTCTASHEWDGYTQLLDDKGTRTQYLERGVDEDLEKELAGHPSVSMATHHQDVFREAKDPFQVTTLPFIAAEPRSRHPPSPTQQSLSRSLTRHSPQQRPSTNASDPFGFDRATKASMPVSIGAEHQTYDSVYEAYSQSRPETGHDHRATLQTPATAALVPWMRTHRAHGGADAEPRPPVPKSRQGHRGDPPRGGNASNVTDTIPRAAPAAVMAQTPVANGTGAGWTGVIPSFR</sequence>
<keyword evidence="2" id="KW-0472">Membrane</keyword>
<feature type="region of interest" description="Disordered" evidence="1">
    <location>
        <begin position="213"/>
        <end position="261"/>
    </location>
</feature>
<feature type="region of interest" description="Disordered" evidence="1">
    <location>
        <begin position="555"/>
        <end position="589"/>
    </location>
</feature>
<feature type="compositionally biased region" description="Polar residues" evidence="1">
    <location>
        <begin position="470"/>
        <end position="492"/>
    </location>
</feature>
<evidence type="ECO:0000256" key="2">
    <source>
        <dbReference type="SAM" id="Phobius"/>
    </source>
</evidence>
<reference evidence="3 4" key="1">
    <citation type="submission" date="2017-03" db="EMBL/GenBank/DDBJ databases">
        <title>Widespread Adenine N6-methylation of Active Genes in Fungi.</title>
        <authorList>
            <consortium name="DOE Joint Genome Institute"/>
            <person name="Mondo S.J."/>
            <person name="Dannebaum R.O."/>
            <person name="Kuo R.C."/>
            <person name="Louie K.B."/>
            <person name="Bewick A.J."/>
            <person name="Labutti K."/>
            <person name="Haridas S."/>
            <person name="Kuo A."/>
            <person name="Salamov A."/>
            <person name="Ahrendt S.R."/>
            <person name="Lau R."/>
            <person name="Bowen B.P."/>
            <person name="Lipzen A."/>
            <person name="Sullivan W."/>
            <person name="Andreopoulos W.B."/>
            <person name="Clum A."/>
            <person name="Lindquist E."/>
            <person name="Daum C."/>
            <person name="Northen T.R."/>
            <person name="Ramamoorthy G."/>
            <person name="Schmitz R.J."/>
            <person name="Gryganskyi A."/>
            <person name="Culley D."/>
            <person name="Magnuson J."/>
            <person name="James T.Y."/>
            <person name="O'Malley M.A."/>
            <person name="Stajich J.E."/>
            <person name="Spatafora J.W."/>
            <person name="Visel A."/>
            <person name="Grigoriev I.V."/>
        </authorList>
    </citation>
    <scope>NUCLEOTIDE SEQUENCE [LARGE SCALE GENOMIC DNA]</scope>
    <source>
        <strain evidence="3 4">NRRL Y-17943</strain>
    </source>
</reference>
<organism evidence="3 4">
    <name type="scientific">Kockovaella imperatae</name>
    <dbReference type="NCBI Taxonomy" id="4999"/>
    <lineage>
        <taxon>Eukaryota</taxon>
        <taxon>Fungi</taxon>
        <taxon>Dikarya</taxon>
        <taxon>Basidiomycota</taxon>
        <taxon>Agaricomycotina</taxon>
        <taxon>Tremellomycetes</taxon>
        <taxon>Tremellales</taxon>
        <taxon>Cuniculitremaceae</taxon>
        <taxon>Kockovaella</taxon>
    </lineage>
</organism>
<proteinExistence type="predicted"/>
<evidence type="ECO:0000313" key="3">
    <source>
        <dbReference type="EMBL" id="ORX37653.1"/>
    </source>
</evidence>
<dbReference type="AlphaFoldDB" id="A0A1Y1UHV7"/>
<keyword evidence="2" id="KW-0812">Transmembrane</keyword>
<keyword evidence="2" id="KW-1133">Transmembrane helix</keyword>
<feature type="compositionally biased region" description="Low complexity" evidence="1">
    <location>
        <begin position="249"/>
        <end position="261"/>
    </location>
</feature>